<feature type="compositionally biased region" description="Gly residues" evidence="1">
    <location>
        <begin position="390"/>
        <end position="411"/>
    </location>
</feature>
<feature type="compositionally biased region" description="Polar residues" evidence="1">
    <location>
        <begin position="564"/>
        <end position="573"/>
    </location>
</feature>
<gene>
    <name evidence="2" type="ORF">CBR_g54019</name>
</gene>
<sequence length="875" mass="91804">MHEINSGVHNCDLHIGQTSIQHDPNRNFWFKLSSEKRAKLYKFLFQDTRPSYRTDDDYRLRRQVAIGTLDGYHGGSREAAANFVDKLEECYFDQGKTEVTLNIFRAHFNDEEDFNPNDDEEVSVGNTEFDLEATYRKHAAGVAFSSKPASSQIPVGSPLGTPVVTPVATPTSDSSKGFLSSRRRPLSPTVRPGFPIPLPVLSGLLPGKIYHFGKDHRSTSEAEWGHHIVWHPDYFQPAVLDGEWVMSKVNDDGVWEVDARMSKEDFLQVANEEVVRRIAEINSLEPENSVVVWHGQSIFEILRDPNSLELLADFYGPETSPSYGVQIEWVISSGGGGTGGGGGGGIDGGGGGGTGSGGGGGTGSGGGGGTVSGGGGNQGMRGAGGDDRTGSGGRGGTRSGGRGGTRSGGQSGYQPSSARTIPPGMGARLTVEGAASQTSAGSRLVEPTAALLFNGGCIHPTIRTGVFACSKQLGVGSVPCTVSAGSNFASDLEGEVGSIKSVESELMPHVDAGCLSISCEASIPGAKSLSASGGSILPTASQAGETHAGSHDVSASGGSILRKPSQTGQTTSRAADAGETQAGSLPVSAPDVQSLRDSGGFVLRTTSQDRGASGLLTPVQKSSAWNLSPPRGEITKDQQSKSSGSDSTYFSEDKDVIDETVEMQATSPRDVRCGGTDDDFLLQLYSGIDTRPLSVDNFVCGDSTQALDMRPSQLPVVILVSGPCVEEKDVTMSEQEEGVTVVYHPLGDDIARNLFHDDEDLAATASVVDSNPGKTAGVGKALAELSLDEDVGQQRADSLSPSVEEVVRIVNADLDDLSKFPARLELVVASGNIKGARVVLGLKVSCVQEEVPRVQDEYEDDNGGHARKEAVTGKQ</sequence>
<evidence type="ECO:0000313" key="3">
    <source>
        <dbReference type="Proteomes" id="UP000265515"/>
    </source>
</evidence>
<accession>A0A388MBI2</accession>
<feature type="region of interest" description="Disordered" evidence="1">
    <location>
        <begin position="855"/>
        <end position="875"/>
    </location>
</feature>
<feature type="region of interest" description="Disordered" evidence="1">
    <location>
        <begin position="336"/>
        <end position="425"/>
    </location>
</feature>
<proteinExistence type="predicted"/>
<reference evidence="2 3" key="1">
    <citation type="journal article" date="2018" name="Cell">
        <title>The Chara Genome: Secondary Complexity and Implications for Plant Terrestrialization.</title>
        <authorList>
            <person name="Nishiyama T."/>
            <person name="Sakayama H."/>
            <person name="Vries J.D."/>
            <person name="Buschmann H."/>
            <person name="Saint-Marcoux D."/>
            <person name="Ullrich K.K."/>
            <person name="Haas F.B."/>
            <person name="Vanderstraeten L."/>
            <person name="Becker D."/>
            <person name="Lang D."/>
            <person name="Vosolsobe S."/>
            <person name="Rombauts S."/>
            <person name="Wilhelmsson P.K.I."/>
            <person name="Janitza P."/>
            <person name="Kern R."/>
            <person name="Heyl A."/>
            <person name="Rumpler F."/>
            <person name="Villalobos L.I.A.C."/>
            <person name="Clay J.M."/>
            <person name="Skokan R."/>
            <person name="Toyoda A."/>
            <person name="Suzuki Y."/>
            <person name="Kagoshima H."/>
            <person name="Schijlen E."/>
            <person name="Tajeshwar N."/>
            <person name="Catarino B."/>
            <person name="Hetherington A.J."/>
            <person name="Saltykova A."/>
            <person name="Bonnot C."/>
            <person name="Breuninger H."/>
            <person name="Symeonidi A."/>
            <person name="Radhakrishnan G.V."/>
            <person name="Van Nieuwerburgh F."/>
            <person name="Deforce D."/>
            <person name="Chang C."/>
            <person name="Karol K.G."/>
            <person name="Hedrich R."/>
            <person name="Ulvskov P."/>
            <person name="Glockner G."/>
            <person name="Delwiche C.F."/>
            <person name="Petrasek J."/>
            <person name="Van de Peer Y."/>
            <person name="Friml J."/>
            <person name="Beilby M."/>
            <person name="Dolan L."/>
            <person name="Kohara Y."/>
            <person name="Sugano S."/>
            <person name="Fujiyama A."/>
            <person name="Delaux P.-M."/>
            <person name="Quint M."/>
            <person name="TheiBen G."/>
            <person name="Hagemann M."/>
            <person name="Harholt J."/>
            <person name="Dunand C."/>
            <person name="Zachgo S."/>
            <person name="Langdale J."/>
            <person name="Maumus F."/>
            <person name="Straeten D.V.D."/>
            <person name="Gould S.B."/>
            <person name="Rensing S.A."/>
        </authorList>
    </citation>
    <scope>NUCLEOTIDE SEQUENCE [LARGE SCALE GENOMIC DNA]</scope>
    <source>
        <strain evidence="2 3">S276</strain>
    </source>
</reference>
<evidence type="ECO:0000256" key="1">
    <source>
        <dbReference type="SAM" id="MobiDB-lite"/>
    </source>
</evidence>
<dbReference type="EMBL" id="BFEA01000971">
    <property type="protein sequence ID" value="GBG91924.1"/>
    <property type="molecule type" value="Genomic_DNA"/>
</dbReference>
<dbReference type="Gramene" id="GBG91924">
    <property type="protein sequence ID" value="GBG91924"/>
    <property type="gene ID" value="CBR_g54019"/>
</dbReference>
<comment type="caution">
    <text evidence="2">The sequence shown here is derived from an EMBL/GenBank/DDBJ whole genome shotgun (WGS) entry which is preliminary data.</text>
</comment>
<dbReference type="Proteomes" id="UP000265515">
    <property type="component" value="Unassembled WGS sequence"/>
</dbReference>
<feature type="region of interest" description="Disordered" evidence="1">
    <location>
        <begin position="538"/>
        <end position="652"/>
    </location>
</feature>
<name>A0A388MBI2_CHABU</name>
<organism evidence="2 3">
    <name type="scientific">Chara braunii</name>
    <name type="common">Braun's stonewort</name>
    <dbReference type="NCBI Taxonomy" id="69332"/>
    <lineage>
        <taxon>Eukaryota</taxon>
        <taxon>Viridiplantae</taxon>
        <taxon>Streptophyta</taxon>
        <taxon>Charophyceae</taxon>
        <taxon>Charales</taxon>
        <taxon>Characeae</taxon>
        <taxon>Chara</taxon>
    </lineage>
</organism>
<feature type="compositionally biased region" description="Gly residues" evidence="1">
    <location>
        <begin position="336"/>
        <end position="383"/>
    </location>
</feature>
<protein>
    <submittedName>
        <fullName evidence="2">Uncharacterized protein</fullName>
    </submittedName>
</protein>
<keyword evidence="3" id="KW-1185">Reference proteome</keyword>
<evidence type="ECO:0000313" key="2">
    <source>
        <dbReference type="EMBL" id="GBG91924.1"/>
    </source>
</evidence>
<dbReference type="AlphaFoldDB" id="A0A388MBI2"/>